<keyword evidence="1" id="KW-1133">Transmembrane helix</keyword>
<protein>
    <submittedName>
        <fullName evidence="2">Uncharacterized protein</fullName>
    </submittedName>
</protein>
<name>A0A4D4JHZ5_9PSEU</name>
<keyword evidence="1" id="KW-0812">Transmembrane</keyword>
<feature type="transmembrane region" description="Helical" evidence="1">
    <location>
        <begin position="6"/>
        <end position="31"/>
    </location>
</feature>
<evidence type="ECO:0000313" key="2">
    <source>
        <dbReference type="EMBL" id="GDY34026.1"/>
    </source>
</evidence>
<keyword evidence="3" id="KW-1185">Reference proteome</keyword>
<evidence type="ECO:0000256" key="1">
    <source>
        <dbReference type="SAM" id="Phobius"/>
    </source>
</evidence>
<gene>
    <name evidence="2" type="ORF">GTS_56590</name>
</gene>
<dbReference type="RefSeq" id="WP_153816595.1">
    <property type="nucleotide sequence ID" value="NZ_BJFL01000082.1"/>
</dbReference>
<sequence>MTYGRILVNVVADAVAIGVGIGFAWVIHMLFPHHCPWRIGQRARLRRWFRRRRRAGRA</sequence>
<dbReference type="AlphaFoldDB" id="A0A4D4JHZ5"/>
<dbReference type="Proteomes" id="UP000298860">
    <property type="component" value="Unassembled WGS sequence"/>
</dbReference>
<organism evidence="2 3">
    <name type="scientific">Gandjariella thermophila</name>
    <dbReference type="NCBI Taxonomy" id="1931992"/>
    <lineage>
        <taxon>Bacteria</taxon>
        <taxon>Bacillati</taxon>
        <taxon>Actinomycetota</taxon>
        <taxon>Actinomycetes</taxon>
        <taxon>Pseudonocardiales</taxon>
        <taxon>Pseudonocardiaceae</taxon>
        <taxon>Gandjariella</taxon>
    </lineage>
</organism>
<keyword evidence="1" id="KW-0472">Membrane</keyword>
<comment type="caution">
    <text evidence="2">The sequence shown here is derived from an EMBL/GenBank/DDBJ whole genome shotgun (WGS) entry which is preliminary data.</text>
</comment>
<proteinExistence type="predicted"/>
<accession>A0A4D4JHZ5</accession>
<reference evidence="3" key="1">
    <citation type="submission" date="2019-04" db="EMBL/GenBank/DDBJ databases">
        <title>Draft genome sequence of Pseudonocardiaceae bacterium SL3-2-4.</title>
        <authorList>
            <person name="Ningsih F."/>
            <person name="Yokota A."/>
            <person name="Sakai Y."/>
            <person name="Nanatani K."/>
            <person name="Yabe S."/>
            <person name="Oetari A."/>
            <person name="Sjamsuridzal W."/>
        </authorList>
    </citation>
    <scope>NUCLEOTIDE SEQUENCE [LARGE SCALE GENOMIC DNA]</scope>
    <source>
        <strain evidence="3">SL3-2-4</strain>
    </source>
</reference>
<evidence type="ECO:0000313" key="3">
    <source>
        <dbReference type="Proteomes" id="UP000298860"/>
    </source>
</evidence>
<dbReference type="EMBL" id="BJFL01000082">
    <property type="protein sequence ID" value="GDY34026.1"/>
    <property type="molecule type" value="Genomic_DNA"/>
</dbReference>